<organism evidence="1 2">
    <name type="scientific">Halosaccharopolyspora lacisalsi</name>
    <dbReference type="NCBI Taxonomy" id="1000566"/>
    <lineage>
        <taxon>Bacteria</taxon>
        <taxon>Bacillati</taxon>
        <taxon>Actinomycetota</taxon>
        <taxon>Actinomycetes</taxon>
        <taxon>Pseudonocardiales</taxon>
        <taxon>Pseudonocardiaceae</taxon>
        <taxon>Halosaccharopolyspora</taxon>
    </lineage>
</organism>
<dbReference type="AlphaFoldDB" id="A0A839DZ75"/>
<dbReference type="GO" id="GO:0043720">
    <property type="term" value="F:3-keto-5-aminohexanoate cleavage activity"/>
    <property type="evidence" value="ECO:0007669"/>
    <property type="project" value="InterPro"/>
</dbReference>
<dbReference type="InterPro" id="IPR013785">
    <property type="entry name" value="Aldolase_TIM"/>
</dbReference>
<evidence type="ECO:0000313" key="1">
    <source>
        <dbReference type="EMBL" id="MBA8824695.1"/>
    </source>
</evidence>
<dbReference type="PANTHER" id="PTHR37418">
    <property type="entry name" value="3-KETO-5-AMINOHEXANOATE CLEAVAGE ENZYME-RELATED"/>
    <property type="match status" value="1"/>
</dbReference>
<name>A0A839DZ75_9PSEU</name>
<dbReference type="InterPro" id="IPR008567">
    <property type="entry name" value="BKACE"/>
</dbReference>
<accession>A0A839DZ75</accession>
<dbReference type="PANTHER" id="PTHR37418:SF1">
    <property type="entry name" value="3-KETO-5-AMINOHEXANOATE CLEAVAGE PROTEIN"/>
    <property type="match status" value="1"/>
</dbReference>
<gene>
    <name evidence="1" type="ORF">FHX42_002042</name>
</gene>
<dbReference type="RefSeq" id="WP_182543925.1">
    <property type="nucleotide sequence ID" value="NZ_JACGWZ010000002.1"/>
</dbReference>
<dbReference type="EMBL" id="JACGWZ010000002">
    <property type="protein sequence ID" value="MBA8824695.1"/>
    <property type="molecule type" value="Genomic_DNA"/>
</dbReference>
<protein>
    <submittedName>
        <fullName evidence="1">Uncharacterized protein (DUF849 family)</fullName>
    </submittedName>
</protein>
<dbReference type="Proteomes" id="UP000569329">
    <property type="component" value="Unassembled WGS sequence"/>
</dbReference>
<keyword evidence="2" id="KW-1185">Reference proteome</keyword>
<dbReference type="Gene3D" id="3.20.20.70">
    <property type="entry name" value="Aldolase class I"/>
    <property type="match status" value="2"/>
</dbReference>
<dbReference type="Pfam" id="PF05853">
    <property type="entry name" value="BKACE"/>
    <property type="match status" value="2"/>
</dbReference>
<evidence type="ECO:0000313" key="2">
    <source>
        <dbReference type="Proteomes" id="UP000569329"/>
    </source>
</evidence>
<sequence>MLQACLNGARTPHQHHHLPVLPEQLAHAAATSITAGAEDLHLHPKTPDGTDTLEAPFVAATLRAVRAAAPGIAVGITTGAWTTPAPGERIATIRTWTVLPDHASVNWHEPGADDLAETLLERGIGIEAGIRSGTDAEEHFLTSPHRAHVLRVLAEVTDRTAKGATTTATALLTRLHPVSAPILLHGESAGAWPVLNLALREGLDTRIGLEDTPHLPDGRVADDNAELVTEAHRLRHTTRERGNRP</sequence>
<proteinExistence type="predicted"/>
<reference evidence="1 2" key="1">
    <citation type="submission" date="2020-07" db="EMBL/GenBank/DDBJ databases">
        <title>Sequencing the genomes of 1000 actinobacteria strains.</title>
        <authorList>
            <person name="Klenk H.-P."/>
        </authorList>
    </citation>
    <scope>NUCLEOTIDE SEQUENCE [LARGE SCALE GENOMIC DNA]</scope>
    <source>
        <strain evidence="1 2">DSM 45975</strain>
    </source>
</reference>
<comment type="caution">
    <text evidence="1">The sequence shown here is derived from an EMBL/GenBank/DDBJ whole genome shotgun (WGS) entry which is preliminary data.</text>
</comment>